<evidence type="ECO:0000313" key="2">
    <source>
        <dbReference type="Proteomes" id="UP001432322"/>
    </source>
</evidence>
<dbReference type="AlphaFoldDB" id="A0AAV5WHI7"/>
<name>A0AAV5WHI7_9BILA</name>
<keyword evidence="2" id="KW-1185">Reference proteome</keyword>
<dbReference type="Proteomes" id="UP001432322">
    <property type="component" value="Unassembled WGS sequence"/>
</dbReference>
<gene>
    <name evidence="1" type="ORF">PFISCL1PPCAC_23038</name>
</gene>
<comment type="caution">
    <text evidence="1">The sequence shown here is derived from an EMBL/GenBank/DDBJ whole genome shotgun (WGS) entry which is preliminary data.</text>
</comment>
<evidence type="ECO:0000313" key="1">
    <source>
        <dbReference type="EMBL" id="GMT31741.1"/>
    </source>
</evidence>
<accession>A0AAV5WHI7</accession>
<organism evidence="1 2">
    <name type="scientific">Pristionchus fissidentatus</name>
    <dbReference type="NCBI Taxonomy" id="1538716"/>
    <lineage>
        <taxon>Eukaryota</taxon>
        <taxon>Metazoa</taxon>
        <taxon>Ecdysozoa</taxon>
        <taxon>Nematoda</taxon>
        <taxon>Chromadorea</taxon>
        <taxon>Rhabditida</taxon>
        <taxon>Rhabditina</taxon>
        <taxon>Diplogasteromorpha</taxon>
        <taxon>Diplogasteroidea</taxon>
        <taxon>Neodiplogasteridae</taxon>
        <taxon>Pristionchus</taxon>
    </lineage>
</organism>
<dbReference type="EMBL" id="BTSY01000006">
    <property type="protein sequence ID" value="GMT31741.1"/>
    <property type="molecule type" value="Genomic_DNA"/>
</dbReference>
<reference evidence="1" key="1">
    <citation type="submission" date="2023-10" db="EMBL/GenBank/DDBJ databases">
        <title>Genome assembly of Pristionchus species.</title>
        <authorList>
            <person name="Yoshida K."/>
            <person name="Sommer R.J."/>
        </authorList>
    </citation>
    <scope>NUCLEOTIDE SEQUENCE</scope>
    <source>
        <strain evidence="1">RS5133</strain>
    </source>
</reference>
<feature type="non-terminal residue" evidence="1">
    <location>
        <position position="1"/>
    </location>
</feature>
<sequence length="229" mass="26064">RILVFYKDHTKIVSGPLREVEATALYKAKNFFRTDHTFRVVNTEDAGSFHSIEYLLKHNAPDPFKQPVDVVNKELESVRKKLADVLEWKEKILPELEGKLAKKNTALHELQNSAKSARALRIEEFNALMERRCSFTLHRYSPEGSGGVCTEIISHIPITVRVLYGNEWNSAWAWELPGYGTTTAGFAAGGSFIFVAPYLSEDPTDVKDLVYKFPYETIDNQLIDSYCFP</sequence>
<proteinExistence type="predicted"/>
<protein>
    <submittedName>
        <fullName evidence="1">Uncharacterized protein</fullName>
    </submittedName>
</protein>